<reference evidence="1" key="1">
    <citation type="submission" date="2022-11" db="EMBL/GenBank/DDBJ databases">
        <title>beta-Carotene-producing bacterium, Jeongeuplla avenae sp. nov., alleviates the salt stress of Arabidopsis seedlings.</title>
        <authorList>
            <person name="Jiang L."/>
            <person name="Lee J."/>
        </authorList>
    </citation>
    <scope>NUCLEOTIDE SEQUENCE</scope>
    <source>
        <strain evidence="1">DY_R2A_6</strain>
    </source>
</reference>
<name>A0ACD4NMG5_9HYPH</name>
<proteinExistence type="predicted"/>
<dbReference type="Proteomes" id="UP001163223">
    <property type="component" value="Chromosome"/>
</dbReference>
<dbReference type="EMBL" id="CP113520">
    <property type="protein sequence ID" value="WAJ27999.1"/>
    <property type="molecule type" value="Genomic_DNA"/>
</dbReference>
<evidence type="ECO:0000313" key="2">
    <source>
        <dbReference type="Proteomes" id="UP001163223"/>
    </source>
</evidence>
<organism evidence="1 2">
    <name type="scientific">Antarcticirhabdus aurantiaca</name>
    <dbReference type="NCBI Taxonomy" id="2606717"/>
    <lineage>
        <taxon>Bacteria</taxon>
        <taxon>Pseudomonadati</taxon>
        <taxon>Pseudomonadota</taxon>
        <taxon>Alphaproteobacteria</taxon>
        <taxon>Hyphomicrobiales</taxon>
        <taxon>Aurantimonadaceae</taxon>
        <taxon>Antarcticirhabdus</taxon>
    </lineage>
</organism>
<accession>A0ACD4NMG5</accession>
<keyword evidence="2" id="KW-1185">Reference proteome</keyword>
<sequence length="358" mass="37237">MRVDRQFLHPVVAVPVRNEEGRLPRLLAALAAQDHLDKAGERLRTVLVLNGCTDGSRQAALAAARINPALDLDLIETAAPETISHVGSARRLGMERALAGSACPPAATVILTTDADAVPARDWVSMNLAAIAAGADLVGGHIVGDAEEEALLGPGFAARAAAIARYAALADRLAALVDPLPHDPWPRHRDHTGGSLAVRGDVYAAVGGMPALPVREDLAFVSRVRAAGGLLVHPASVRVTVSARLVGRAPGGMADCLTGWMRDEAEGRPVLVEAPDAIEARLLRRRLLRDLDGCGAEARRQVARRLGLDEAALAGSAAALIERFAPDEPDAPAGVPVAPATARLAALIASREAESRAA</sequence>
<gene>
    <name evidence="1" type="ORF">OXU80_24745</name>
</gene>
<evidence type="ECO:0000313" key="1">
    <source>
        <dbReference type="EMBL" id="WAJ27999.1"/>
    </source>
</evidence>
<protein>
    <submittedName>
        <fullName evidence="1">Glycosyltransferase family 2 protein</fullName>
    </submittedName>
</protein>